<keyword evidence="4" id="KW-1185">Reference proteome</keyword>
<dbReference type="Gene3D" id="2.170.16.10">
    <property type="entry name" value="Hedgehog/Intein (Hint) domain"/>
    <property type="match status" value="1"/>
</dbReference>
<reference evidence="2 4" key="2">
    <citation type="submission" date="2018-08" db="EMBL/GenBank/DDBJ databases">
        <title>Genomic Encyclopedia of Archaeal and Bacterial Type Strains, Phase II (KMG-II): from individual species to whole genera.</title>
        <authorList>
            <person name="Goeker M."/>
        </authorList>
    </citation>
    <scope>NUCLEOTIDE SEQUENCE [LARGE SCALE GENOMIC DNA]</scope>
    <source>
        <strain evidence="2 4">DSM 2261</strain>
    </source>
</reference>
<evidence type="ECO:0000313" key="4">
    <source>
        <dbReference type="Proteomes" id="UP000256345"/>
    </source>
</evidence>
<organism evidence="1 3">
    <name type="scientific">Archangium gephyra</name>
    <dbReference type="NCBI Taxonomy" id="48"/>
    <lineage>
        <taxon>Bacteria</taxon>
        <taxon>Pseudomonadati</taxon>
        <taxon>Myxococcota</taxon>
        <taxon>Myxococcia</taxon>
        <taxon>Myxococcales</taxon>
        <taxon>Cystobacterineae</taxon>
        <taxon>Archangiaceae</taxon>
        <taxon>Archangium</taxon>
    </lineage>
</organism>
<dbReference type="Proteomes" id="UP000035579">
    <property type="component" value="Chromosome"/>
</dbReference>
<evidence type="ECO:0000313" key="2">
    <source>
        <dbReference type="EMBL" id="REG32739.1"/>
    </source>
</evidence>
<dbReference type="AlphaFoldDB" id="A0AAC8Q4S0"/>
<dbReference type="SUPFAM" id="SSF51294">
    <property type="entry name" value="Hedgehog/intein (Hint) domain"/>
    <property type="match status" value="1"/>
</dbReference>
<protein>
    <submittedName>
        <fullName evidence="1">LPXTG-motif cell wall anchor domain protein</fullName>
    </submittedName>
</protein>
<reference evidence="1 3" key="1">
    <citation type="submission" date="2015-05" db="EMBL/GenBank/DDBJ databases">
        <title>Genome assembly of Archangium gephyra DSM 2261.</title>
        <authorList>
            <person name="Sharma G."/>
            <person name="Subramanian S."/>
        </authorList>
    </citation>
    <scope>NUCLEOTIDE SEQUENCE [LARGE SCALE GENOMIC DNA]</scope>
    <source>
        <strain evidence="1 3">DSM 2261</strain>
    </source>
</reference>
<dbReference type="Proteomes" id="UP000256345">
    <property type="component" value="Unassembled WGS sequence"/>
</dbReference>
<evidence type="ECO:0000313" key="3">
    <source>
        <dbReference type="Proteomes" id="UP000035579"/>
    </source>
</evidence>
<gene>
    <name evidence="1" type="ORF">AA314_02190</name>
    <name evidence="2" type="ORF">ATI61_10426</name>
</gene>
<accession>A0AAC8Q4S0</accession>
<dbReference type="EMBL" id="QUMU01000004">
    <property type="protein sequence ID" value="REG32739.1"/>
    <property type="molecule type" value="Genomic_DNA"/>
</dbReference>
<proteinExistence type="predicted"/>
<sequence length="506" mass="54475">MPNSLSVDNLYALNDTPVIKRVQDVFINQLQASPSVQSTFFTGGSAPVGPADATWVDHVATALVCDSISSSSLHGFAQAIKEQAANAFWSTQLAGTNPSAITASRALYDWAFPAYCAAGGNTFQDYLGNNPTSWAQQLAAQVSQQSFITTEILKIISADPHWPQRLNLVLYKLNRLDASRVQGVVNAWTSALPGKGIMTGLQSYNYVPSSLFTSSYFLQQVNAAISVQTTTRTSSHTYCQGGPAAQCVSVDTPSQYGYGLAVASFLNGTPTSLGFTTGVAPGNYQDVGGSGGGCFVEGTPVHLASGETIPIEYVRPGHRVLGKDGTVGVQTEELVVVELQDHIRTFGINGSEPFFSGGHVFWTPEGWKAVFPETAREENPSLAVGQLKEGDTLFRLVGTSPLRYQPEVVHRITTWALPRGKRLYGLHLEGTRSYHAAGYLVGMNYPVLTEQRLANGFARLSEHERRLLLNALTPVMPLLRQAVGHFVEAPLRRALTGARAAPTQKA</sequence>
<dbReference type="RefSeq" id="WP_047855363.1">
    <property type="nucleotide sequence ID" value="NZ_CP011509.1"/>
</dbReference>
<evidence type="ECO:0000313" key="1">
    <source>
        <dbReference type="EMBL" id="AKJ00564.1"/>
    </source>
</evidence>
<dbReference type="InterPro" id="IPR036844">
    <property type="entry name" value="Hint_dom_sf"/>
</dbReference>
<name>A0AAC8Q4S0_9BACT</name>
<dbReference type="KEGG" id="age:AA314_02190"/>
<dbReference type="EMBL" id="CP011509">
    <property type="protein sequence ID" value="AKJ00564.1"/>
    <property type="molecule type" value="Genomic_DNA"/>
</dbReference>